<evidence type="ECO:0000313" key="2">
    <source>
        <dbReference type="Proteomes" id="UP001060215"/>
    </source>
</evidence>
<accession>A0ACC0HP17</accession>
<organism evidence="1 2">
    <name type="scientific">Camellia lanceoleosa</name>
    <dbReference type="NCBI Taxonomy" id="1840588"/>
    <lineage>
        <taxon>Eukaryota</taxon>
        <taxon>Viridiplantae</taxon>
        <taxon>Streptophyta</taxon>
        <taxon>Embryophyta</taxon>
        <taxon>Tracheophyta</taxon>
        <taxon>Spermatophyta</taxon>
        <taxon>Magnoliopsida</taxon>
        <taxon>eudicotyledons</taxon>
        <taxon>Gunneridae</taxon>
        <taxon>Pentapetalae</taxon>
        <taxon>asterids</taxon>
        <taxon>Ericales</taxon>
        <taxon>Theaceae</taxon>
        <taxon>Camellia</taxon>
    </lineage>
</organism>
<comment type="caution">
    <text evidence="1">The sequence shown here is derived from an EMBL/GenBank/DDBJ whole genome shotgun (WGS) entry which is preliminary data.</text>
</comment>
<gene>
    <name evidence="1" type="ORF">LOK49_LG05G02562</name>
</gene>
<keyword evidence="2" id="KW-1185">Reference proteome</keyword>
<name>A0ACC0HP17_9ERIC</name>
<reference evidence="1 2" key="1">
    <citation type="journal article" date="2022" name="Plant J.">
        <title>Chromosome-level genome of Camellia lanceoleosa provides a valuable resource for understanding genome evolution and self-incompatibility.</title>
        <authorList>
            <person name="Gong W."/>
            <person name="Xiao S."/>
            <person name="Wang L."/>
            <person name="Liao Z."/>
            <person name="Chang Y."/>
            <person name="Mo W."/>
            <person name="Hu G."/>
            <person name="Li W."/>
            <person name="Zhao G."/>
            <person name="Zhu H."/>
            <person name="Hu X."/>
            <person name="Ji K."/>
            <person name="Xiang X."/>
            <person name="Song Q."/>
            <person name="Yuan D."/>
            <person name="Jin S."/>
            <person name="Zhang L."/>
        </authorList>
    </citation>
    <scope>NUCLEOTIDE SEQUENCE [LARGE SCALE GENOMIC DNA]</scope>
    <source>
        <strain evidence="1">SQ_2022a</strain>
    </source>
</reference>
<protein>
    <submittedName>
        <fullName evidence="1">Uncharacterized protein</fullName>
    </submittedName>
</protein>
<evidence type="ECO:0000313" key="1">
    <source>
        <dbReference type="EMBL" id="KAI8014633.1"/>
    </source>
</evidence>
<dbReference type="Proteomes" id="UP001060215">
    <property type="component" value="Chromosome 4"/>
</dbReference>
<dbReference type="EMBL" id="CM045761">
    <property type="protein sequence ID" value="KAI8014633.1"/>
    <property type="molecule type" value="Genomic_DNA"/>
</dbReference>
<sequence length="233" mass="26506">MSNNPLMPGRVVIVCDATKYRNKRELELTVDNIRLRRDILHGGDTLTLLGILHRLPHPMGHQMQASPVSFWGTNMSAMKDQVSQKVDKYVNMLLQSAEECKNERVDIEVMITAGTPIKKVVLQQADLRFYLQQISSKVALIHDNLSVEVLRPYATTDMDNVEHIVVYSISKPVPLSAVQDNENNERSWEHRFSSDDLRTTSKQQKSVLELLLPLSRTLIIFLASFSEHVQKAS</sequence>
<proteinExistence type="predicted"/>